<name>Q9WDD3_BBTV</name>
<evidence type="ECO:0000313" key="1">
    <source>
        <dbReference type="EMBL" id="AAD20994.1"/>
    </source>
</evidence>
<organismHost>
    <name type="scientific">Musa</name>
    <dbReference type="NCBI Taxonomy" id="4640"/>
</organismHost>
<accession>Q9WDD3</accession>
<reference evidence="1" key="1">
    <citation type="journal article" date="2003" name="J. Phytopathol.">
        <title>Biological and Molecular Categorization of Strains of Banana bunchy top virus.</title>
        <authorList>
            <person name="Su H.J."/>
            <person name="Tsao L.Y."/>
            <person name="Wu M.L."/>
            <person name="Hung T.H."/>
        </authorList>
    </citation>
    <scope>NUCLEOTIDE SEQUENCE</scope>
    <source>
        <strain evidence="1">Malaysian strain</strain>
    </source>
</reference>
<dbReference type="EMBL" id="AF102148">
    <property type="protein sequence ID" value="AAD20994.1"/>
    <property type="molecule type" value="Genomic_DNA"/>
</dbReference>
<sequence length="63" mass="7867">MYKYINNIRSIMLMRCLRKMKYTQIHKKTYMWCILIVKYNKIIIQTNILCIIIHKRRQSCEVK</sequence>
<organism evidence="1">
    <name type="scientific">Banana bunchy top virus</name>
    <name type="common">BBTV</name>
    <dbReference type="NCBI Taxonomy" id="12585"/>
    <lineage>
        <taxon>Viruses</taxon>
        <taxon>Monodnaviria</taxon>
        <taxon>Shotokuvirae</taxon>
        <taxon>Cressdnaviricota</taxon>
        <taxon>Arfiviricetes</taxon>
        <taxon>Mulpavirales</taxon>
        <taxon>Nanoviridae</taxon>
        <taxon>Babuvirus</taxon>
        <taxon>Babuvirus musae</taxon>
    </lineage>
</organism>
<proteinExistence type="predicted"/>
<protein>
    <submittedName>
        <fullName evidence="1">Uncharacterized protein</fullName>
    </submittedName>
</protein>